<accession>A0ABW6MWV0</accession>
<evidence type="ECO:0000259" key="3">
    <source>
        <dbReference type="Pfam" id="PF02525"/>
    </source>
</evidence>
<dbReference type="Proteomes" id="UP001601422">
    <property type="component" value="Unassembled WGS sequence"/>
</dbReference>
<dbReference type="PANTHER" id="PTHR10204">
    <property type="entry name" value="NAD P H OXIDOREDUCTASE-RELATED"/>
    <property type="match status" value="1"/>
</dbReference>
<dbReference type="RefSeq" id="WP_361953538.1">
    <property type="nucleotide sequence ID" value="NZ_JBEXVS010000046.1"/>
</dbReference>
<reference evidence="4 5" key="1">
    <citation type="submission" date="2024-10" db="EMBL/GenBank/DDBJ databases">
        <title>The Natural Products Discovery Center: Release of the First 8490 Sequenced Strains for Exploring Actinobacteria Biosynthetic Diversity.</title>
        <authorList>
            <person name="Kalkreuter E."/>
            <person name="Kautsar S.A."/>
            <person name="Yang D."/>
            <person name="Bader C.D."/>
            <person name="Teijaro C.N."/>
            <person name="Fluegel L."/>
            <person name="Davis C.M."/>
            <person name="Simpson J.R."/>
            <person name="Lauterbach L."/>
            <person name="Steele A.D."/>
            <person name="Gui C."/>
            <person name="Meng S."/>
            <person name="Li G."/>
            <person name="Viehrig K."/>
            <person name="Ye F."/>
            <person name="Su P."/>
            <person name="Kiefer A.F."/>
            <person name="Nichols A."/>
            <person name="Cepeda A.J."/>
            <person name="Yan W."/>
            <person name="Fan B."/>
            <person name="Jiang Y."/>
            <person name="Adhikari A."/>
            <person name="Zheng C.-J."/>
            <person name="Schuster L."/>
            <person name="Cowan T.M."/>
            <person name="Smanski M.J."/>
            <person name="Chevrette M.G."/>
            <person name="De Carvalho L.P.S."/>
            <person name="Shen B."/>
        </authorList>
    </citation>
    <scope>NUCLEOTIDE SEQUENCE [LARGE SCALE GENOMIC DNA]</scope>
    <source>
        <strain evidence="4 5">NPDC005497</strain>
    </source>
</reference>
<dbReference type="InterPro" id="IPR029039">
    <property type="entry name" value="Flavoprotein-like_sf"/>
</dbReference>
<dbReference type="Gene3D" id="3.40.50.360">
    <property type="match status" value="1"/>
</dbReference>
<gene>
    <name evidence="4" type="ORF">ACFYQT_11685</name>
</gene>
<protein>
    <submittedName>
        <fullName evidence="4">NAD(P)H-dependent oxidoreductase</fullName>
        <ecNumber evidence="4">1.-.-.-</ecNumber>
        <ecNumber evidence="4">1.6.99.-</ecNumber>
    </submittedName>
</protein>
<sequence length="232" mass="24596">MSTFDAAPTALIVHAHPEPRSFSSAQMAAAAESLREAGYRVDVLDLYAEGWAPVLAREEFAPVDGPFKPQAAQLRAVEEGTLDAAVRGHLDRLLAADLLVLSFPLWWFSLPAVLKGWVDRVFVMGGVFGGAHGLFDAAALAGKRAMLLVTTGGSGEAFRPGGAFGPMDDFLFHIHRGMLEFVGYQVLDPVITYGPARLTEQERAAALDAVRGSVARVAATTSATSATSATVR</sequence>
<comment type="similarity">
    <text evidence="1">Belongs to the NAD(P)H dehydrogenase (quinone) family.</text>
</comment>
<dbReference type="InterPro" id="IPR003680">
    <property type="entry name" value="Flavodoxin_fold"/>
</dbReference>
<keyword evidence="2 4" id="KW-0560">Oxidoreductase</keyword>
<evidence type="ECO:0000313" key="5">
    <source>
        <dbReference type="Proteomes" id="UP001601422"/>
    </source>
</evidence>
<dbReference type="GO" id="GO:0016491">
    <property type="term" value="F:oxidoreductase activity"/>
    <property type="evidence" value="ECO:0007669"/>
    <property type="project" value="UniProtKB-KW"/>
</dbReference>
<evidence type="ECO:0000313" key="4">
    <source>
        <dbReference type="EMBL" id="MFF0004090.1"/>
    </source>
</evidence>
<proteinExistence type="inferred from homology"/>
<keyword evidence="5" id="KW-1185">Reference proteome</keyword>
<comment type="caution">
    <text evidence="4">The sequence shown here is derived from an EMBL/GenBank/DDBJ whole genome shotgun (WGS) entry which is preliminary data.</text>
</comment>
<name>A0ABW6MWV0_9ACTN</name>
<dbReference type="EC" id="1.6.99.-" evidence="4"/>
<feature type="domain" description="Flavodoxin-like fold" evidence="3">
    <location>
        <begin position="10"/>
        <end position="210"/>
    </location>
</feature>
<dbReference type="EC" id="1.-.-.-" evidence="4"/>
<dbReference type="InterPro" id="IPR051545">
    <property type="entry name" value="NAD(P)H_dehydrogenase_qn"/>
</dbReference>
<dbReference type="SUPFAM" id="SSF52218">
    <property type="entry name" value="Flavoproteins"/>
    <property type="match status" value="1"/>
</dbReference>
<evidence type="ECO:0000256" key="2">
    <source>
        <dbReference type="ARBA" id="ARBA00023002"/>
    </source>
</evidence>
<dbReference type="PANTHER" id="PTHR10204:SF34">
    <property type="entry name" value="NAD(P)H DEHYDROGENASE [QUINONE] 1 ISOFORM 1"/>
    <property type="match status" value="1"/>
</dbReference>
<organism evidence="4 5">
    <name type="scientific">Streptomyces tibetensis</name>
    <dbReference type="NCBI Taxonomy" id="2382123"/>
    <lineage>
        <taxon>Bacteria</taxon>
        <taxon>Bacillati</taxon>
        <taxon>Actinomycetota</taxon>
        <taxon>Actinomycetes</taxon>
        <taxon>Kitasatosporales</taxon>
        <taxon>Streptomycetaceae</taxon>
        <taxon>Streptomyces</taxon>
    </lineage>
</organism>
<evidence type="ECO:0000256" key="1">
    <source>
        <dbReference type="ARBA" id="ARBA00006252"/>
    </source>
</evidence>
<dbReference type="Pfam" id="PF02525">
    <property type="entry name" value="Flavodoxin_2"/>
    <property type="match status" value="1"/>
</dbReference>
<dbReference type="EMBL" id="JBIAJP010000002">
    <property type="protein sequence ID" value="MFF0004090.1"/>
    <property type="molecule type" value="Genomic_DNA"/>
</dbReference>